<dbReference type="Gene3D" id="3.40.630.30">
    <property type="match status" value="2"/>
</dbReference>
<reference evidence="2 3" key="1">
    <citation type="journal article" date="2019" name="Nat. Med.">
        <title>A library of human gut bacterial isolates paired with longitudinal multiomics data enables mechanistic microbiome research.</title>
        <authorList>
            <person name="Poyet M."/>
            <person name="Groussin M."/>
            <person name="Gibbons S.M."/>
            <person name="Avila-Pacheco J."/>
            <person name="Jiang X."/>
            <person name="Kearney S.M."/>
            <person name="Perrotta A.R."/>
            <person name="Berdy B."/>
            <person name="Zhao S."/>
            <person name="Lieberman T.D."/>
            <person name="Swanson P.K."/>
            <person name="Smith M."/>
            <person name="Roesemann S."/>
            <person name="Alexander J.E."/>
            <person name="Rich S.A."/>
            <person name="Livny J."/>
            <person name="Vlamakis H."/>
            <person name="Clish C."/>
            <person name="Bullock K."/>
            <person name="Deik A."/>
            <person name="Scott J."/>
            <person name="Pierce K.A."/>
            <person name="Xavier R.J."/>
            <person name="Alm E.J."/>
        </authorList>
    </citation>
    <scope>NUCLEOTIDE SEQUENCE [LARGE SCALE GENOMIC DNA]</scope>
    <source>
        <strain evidence="2 3">BIOML-A1</strain>
    </source>
</reference>
<sequence>MNDLIKLKLVTEDEAECLHRLQVEAFMPLYEKYQDDDTSPAKESLKRVTEKIIDTNSDYYFVVFHGEKVGGVRVSRHKGEKVYKDVNWISPIFIIPEFQNKGIASTVIEQLFDTYPDTIEWRLDTIKQEKGNCHLYEKCDFVRTGEEIVVNKKMTLVKYVKNCISVRRFTEEDAEEVSKLVVRNFLEVNSKDYGIAAMEKLAKVYDSGKVLNIANYAHMYVFKWNGKIVGTGSISSFWGSKTESILLTIFVLPELHGNGIGRKIINTLEQDEFYVRATRIEIPASITATEFYRKFGYDYKNGVKELDEEHHYRLEKFKEAGQ</sequence>
<name>A0A844KQK4_9FIRM</name>
<dbReference type="PANTHER" id="PTHR43617">
    <property type="entry name" value="L-AMINO ACID N-ACETYLTRANSFERASE"/>
    <property type="match status" value="1"/>
</dbReference>
<dbReference type="Proteomes" id="UP000446657">
    <property type="component" value="Unassembled WGS sequence"/>
</dbReference>
<dbReference type="InterPro" id="IPR050276">
    <property type="entry name" value="MshD_Acetyltransferase"/>
</dbReference>
<dbReference type="AlphaFoldDB" id="A0A844KQK4"/>
<dbReference type="Pfam" id="PF00583">
    <property type="entry name" value="Acetyltransf_1"/>
    <property type="match status" value="2"/>
</dbReference>
<evidence type="ECO:0000313" key="3">
    <source>
        <dbReference type="Proteomes" id="UP000446657"/>
    </source>
</evidence>
<proteinExistence type="predicted"/>
<evidence type="ECO:0000313" key="2">
    <source>
        <dbReference type="EMBL" id="MTR81710.1"/>
    </source>
</evidence>
<protein>
    <submittedName>
        <fullName evidence="2">GNAT family N-acetyltransferase</fullName>
    </submittedName>
</protein>
<dbReference type="InterPro" id="IPR016181">
    <property type="entry name" value="Acyl_CoA_acyltransferase"/>
</dbReference>
<feature type="domain" description="N-acetyltransferase" evidence="1">
    <location>
        <begin position="164"/>
        <end position="319"/>
    </location>
</feature>
<comment type="caution">
    <text evidence="2">The sequence shown here is derived from an EMBL/GenBank/DDBJ whole genome shotgun (WGS) entry which is preliminary data.</text>
</comment>
<dbReference type="InterPro" id="IPR000182">
    <property type="entry name" value="GNAT_dom"/>
</dbReference>
<dbReference type="GO" id="GO:0016747">
    <property type="term" value="F:acyltransferase activity, transferring groups other than amino-acyl groups"/>
    <property type="evidence" value="ECO:0007669"/>
    <property type="project" value="InterPro"/>
</dbReference>
<dbReference type="EMBL" id="WNAL01000014">
    <property type="protein sequence ID" value="MTR81710.1"/>
    <property type="molecule type" value="Genomic_DNA"/>
</dbReference>
<accession>A0A844KQK4</accession>
<dbReference type="SUPFAM" id="SSF55729">
    <property type="entry name" value="Acyl-CoA N-acyltransferases (Nat)"/>
    <property type="match status" value="2"/>
</dbReference>
<organism evidence="2 3">
    <name type="scientific">Roseburia faecis</name>
    <dbReference type="NCBI Taxonomy" id="301302"/>
    <lineage>
        <taxon>Bacteria</taxon>
        <taxon>Bacillati</taxon>
        <taxon>Bacillota</taxon>
        <taxon>Clostridia</taxon>
        <taxon>Lachnospirales</taxon>
        <taxon>Lachnospiraceae</taxon>
        <taxon>Roseburia</taxon>
    </lineage>
</organism>
<dbReference type="RefSeq" id="WP_155176505.1">
    <property type="nucleotide sequence ID" value="NZ_JADPDS010000002.1"/>
</dbReference>
<dbReference type="PROSITE" id="PS51186">
    <property type="entry name" value="GNAT"/>
    <property type="match status" value="2"/>
</dbReference>
<dbReference type="CDD" id="cd04301">
    <property type="entry name" value="NAT_SF"/>
    <property type="match status" value="2"/>
</dbReference>
<evidence type="ECO:0000259" key="1">
    <source>
        <dbReference type="PROSITE" id="PS51186"/>
    </source>
</evidence>
<feature type="domain" description="N-acetyltransferase" evidence="1">
    <location>
        <begin position="5"/>
        <end position="164"/>
    </location>
</feature>
<keyword evidence="2" id="KW-0808">Transferase</keyword>
<gene>
    <name evidence="2" type="ORF">GMD30_08315</name>
</gene>